<protein>
    <submittedName>
        <fullName evidence="2">Uncharacterized protein</fullName>
    </submittedName>
</protein>
<keyword evidence="1" id="KW-0472">Membrane</keyword>
<dbReference type="AlphaFoldDB" id="A0AAN9FJ57"/>
<evidence type="ECO:0000313" key="2">
    <source>
        <dbReference type="EMBL" id="KAK7276679.1"/>
    </source>
</evidence>
<evidence type="ECO:0000256" key="1">
    <source>
        <dbReference type="SAM" id="Phobius"/>
    </source>
</evidence>
<feature type="transmembrane region" description="Helical" evidence="1">
    <location>
        <begin position="12"/>
        <end position="32"/>
    </location>
</feature>
<name>A0AAN9FJ57_CROPI</name>
<keyword evidence="3" id="KW-1185">Reference proteome</keyword>
<dbReference type="EMBL" id="JAYWIO010000003">
    <property type="protein sequence ID" value="KAK7276679.1"/>
    <property type="molecule type" value="Genomic_DNA"/>
</dbReference>
<sequence>MVGLLLFRPWEFMFVSFSFVRLSFFLLLNCPVKLSFLKLNVFSFRILQDVDNILLIDSLHQCFMSLYSIYETFARCKSKLEMLFGANFFLLCFNEYLWKTSRNEDIINLTDVLI</sequence>
<accession>A0AAN9FJ57</accession>
<comment type="caution">
    <text evidence="2">The sequence shown here is derived from an EMBL/GenBank/DDBJ whole genome shotgun (WGS) entry which is preliminary data.</text>
</comment>
<gene>
    <name evidence="2" type="ORF">RIF29_17823</name>
</gene>
<organism evidence="2 3">
    <name type="scientific">Crotalaria pallida</name>
    <name type="common">Smooth rattlebox</name>
    <name type="synonym">Crotalaria striata</name>
    <dbReference type="NCBI Taxonomy" id="3830"/>
    <lineage>
        <taxon>Eukaryota</taxon>
        <taxon>Viridiplantae</taxon>
        <taxon>Streptophyta</taxon>
        <taxon>Embryophyta</taxon>
        <taxon>Tracheophyta</taxon>
        <taxon>Spermatophyta</taxon>
        <taxon>Magnoliopsida</taxon>
        <taxon>eudicotyledons</taxon>
        <taxon>Gunneridae</taxon>
        <taxon>Pentapetalae</taxon>
        <taxon>rosids</taxon>
        <taxon>fabids</taxon>
        <taxon>Fabales</taxon>
        <taxon>Fabaceae</taxon>
        <taxon>Papilionoideae</taxon>
        <taxon>50 kb inversion clade</taxon>
        <taxon>genistoids sensu lato</taxon>
        <taxon>core genistoids</taxon>
        <taxon>Crotalarieae</taxon>
        <taxon>Crotalaria</taxon>
    </lineage>
</organism>
<reference evidence="2 3" key="1">
    <citation type="submission" date="2024-01" db="EMBL/GenBank/DDBJ databases">
        <title>The genomes of 5 underutilized Papilionoideae crops provide insights into root nodulation and disease resistanc.</title>
        <authorList>
            <person name="Yuan L."/>
        </authorList>
    </citation>
    <scope>NUCLEOTIDE SEQUENCE [LARGE SCALE GENOMIC DNA]</scope>
    <source>
        <strain evidence="2">ZHUSHIDOU_FW_LH</strain>
        <tissue evidence="2">Leaf</tissue>
    </source>
</reference>
<keyword evidence="1" id="KW-0812">Transmembrane</keyword>
<evidence type="ECO:0000313" key="3">
    <source>
        <dbReference type="Proteomes" id="UP001372338"/>
    </source>
</evidence>
<proteinExistence type="predicted"/>
<keyword evidence="1" id="KW-1133">Transmembrane helix</keyword>
<dbReference type="Proteomes" id="UP001372338">
    <property type="component" value="Unassembled WGS sequence"/>
</dbReference>